<organism evidence="2 3">
    <name type="scientific">Ephemerocybe angulata</name>
    <dbReference type="NCBI Taxonomy" id="980116"/>
    <lineage>
        <taxon>Eukaryota</taxon>
        <taxon>Fungi</taxon>
        <taxon>Dikarya</taxon>
        <taxon>Basidiomycota</taxon>
        <taxon>Agaricomycotina</taxon>
        <taxon>Agaricomycetes</taxon>
        <taxon>Agaricomycetidae</taxon>
        <taxon>Agaricales</taxon>
        <taxon>Agaricineae</taxon>
        <taxon>Psathyrellaceae</taxon>
        <taxon>Ephemerocybe</taxon>
    </lineage>
</organism>
<dbReference type="Proteomes" id="UP000541558">
    <property type="component" value="Unassembled WGS sequence"/>
</dbReference>
<feature type="chain" id="PRO_5034617410" evidence="1">
    <location>
        <begin position="21"/>
        <end position="339"/>
    </location>
</feature>
<name>A0A8H5F1L6_9AGAR</name>
<evidence type="ECO:0000313" key="2">
    <source>
        <dbReference type="EMBL" id="KAF5319993.1"/>
    </source>
</evidence>
<protein>
    <submittedName>
        <fullName evidence="2">Uncharacterized protein</fullName>
    </submittedName>
</protein>
<keyword evidence="1" id="KW-0732">Signal</keyword>
<dbReference type="OrthoDB" id="1001765at2759"/>
<dbReference type="AlphaFoldDB" id="A0A8H5F1L6"/>
<gene>
    <name evidence="2" type="ORF">D9611_011003</name>
</gene>
<evidence type="ECO:0000313" key="3">
    <source>
        <dbReference type="Proteomes" id="UP000541558"/>
    </source>
</evidence>
<evidence type="ECO:0000256" key="1">
    <source>
        <dbReference type="SAM" id="SignalP"/>
    </source>
</evidence>
<dbReference type="Pfam" id="PF13668">
    <property type="entry name" value="Ferritin_2"/>
    <property type="match status" value="1"/>
</dbReference>
<proteinExistence type="predicted"/>
<accession>A0A8H5F1L6</accession>
<reference evidence="2 3" key="1">
    <citation type="journal article" date="2020" name="ISME J.">
        <title>Uncovering the hidden diversity of litter-decomposition mechanisms in mushroom-forming fungi.</title>
        <authorList>
            <person name="Floudas D."/>
            <person name="Bentzer J."/>
            <person name="Ahren D."/>
            <person name="Johansson T."/>
            <person name="Persson P."/>
            <person name="Tunlid A."/>
        </authorList>
    </citation>
    <scope>NUCLEOTIDE SEQUENCE [LARGE SCALE GENOMIC DNA]</scope>
    <source>
        <strain evidence="2 3">CBS 175.51</strain>
    </source>
</reference>
<sequence length="339" mass="36454">MRLLSLCLCLGFLLPIGALAATLPPISQRGLKTSRAVLSATDDYNGRLLTFALSLEELALAFYNSSLSQFSPGHFNSDGYASHVRRGYERIQATTQAHVDYLTSELTSLGDLDALGSCDYGFSINSTRQFIDMSEAIHALAVSTYTGTLRHIHTSKYKTAFGSMLGLEARYATWISTTVKNQDLWNSPFESPLTLNDTWTVAGLYVTSCPPGTNPAEIFPQNLVDWPVLTIPHTVNPGDSISLSFNDTLHTVTPGKPLHAAFLVGSGAITAPLTTGINGYSVTVPQSLGGRGAVWVKVIQGGSLEITDSNMVAGPALMIMPSQDRTGNHVKIVDNTLSW</sequence>
<comment type="caution">
    <text evidence="2">The sequence shown here is derived from an EMBL/GenBank/DDBJ whole genome shotgun (WGS) entry which is preliminary data.</text>
</comment>
<keyword evidence="3" id="KW-1185">Reference proteome</keyword>
<feature type="signal peptide" evidence="1">
    <location>
        <begin position="1"/>
        <end position="20"/>
    </location>
</feature>
<dbReference type="EMBL" id="JAACJK010000172">
    <property type="protein sequence ID" value="KAF5319993.1"/>
    <property type="molecule type" value="Genomic_DNA"/>
</dbReference>